<evidence type="ECO:0000259" key="2">
    <source>
        <dbReference type="SMART" id="SM00563"/>
    </source>
</evidence>
<protein>
    <submittedName>
        <fullName evidence="3">Acyltransferase</fullName>
    </submittedName>
</protein>
<dbReference type="SMART" id="SM00563">
    <property type="entry name" value="PlsC"/>
    <property type="match status" value="1"/>
</dbReference>
<keyword evidence="3" id="KW-0012">Acyltransferase</keyword>
<dbReference type="NCBIfam" id="NF010621">
    <property type="entry name" value="PRK14014.1"/>
    <property type="match status" value="1"/>
</dbReference>
<evidence type="ECO:0000313" key="4">
    <source>
        <dbReference type="Proteomes" id="UP000235387"/>
    </source>
</evidence>
<name>A0A2N7LF10_9GAMM</name>
<dbReference type="InterPro" id="IPR002123">
    <property type="entry name" value="Plipid/glycerol_acylTrfase"/>
</dbReference>
<dbReference type="GO" id="GO:0016746">
    <property type="term" value="F:acyltransferase activity"/>
    <property type="evidence" value="ECO:0007669"/>
    <property type="project" value="UniProtKB-KW"/>
</dbReference>
<evidence type="ECO:0000313" key="3">
    <source>
        <dbReference type="EMBL" id="PMN94000.1"/>
    </source>
</evidence>
<dbReference type="AlphaFoldDB" id="A0A2N7LF10"/>
<dbReference type="PANTHER" id="PTHR10983">
    <property type="entry name" value="1-ACYLGLYCEROL-3-PHOSPHATE ACYLTRANSFERASE-RELATED"/>
    <property type="match status" value="1"/>
</dbReference>
<proteinExistence type="predicted"/>
<dbReference type="SUPFAM" id="SSF69593">
    <property type="entry name" value="Glycerol-3-phosphate (1)-acyltransferase"/>
    <property type="match status" value="1"/>
</dbReference>
<sequence>MRGHVALILFFNVIFVCLNTAVASVLICCLALLKMLLPVPALQRAITRACNGIMWVWATLNHRLVNLTSNVEWDIQGGESLSKEQWYLLIANHMSWADIVVVFSVFRHRIPMAKFFLKQQLLYVPFLGLACWAVDMPFMKRYSRQYLLKHPEKRGCDLKTTRKSCERFCHTPTTVVNFVEGTRFTEEKRHATHSPYRHLLSPKTGGIAYTLGAMGEQFDAIINVTLAYPENRAFPFKDLLSGKMKKIVVRIHTLPLDSAVKGDYFNDKTFKRQFQQWLHQRWEEKDDELSAIYGELPIHKRVERRQADAVV</sequence>
<organism evidence="3 4">
    <name type="scientific">Enterovibrio norvegicus</name>
    <dbReference type="NCBI Taxonomy" id="188144"/>
    <lineage>
        <taxon>Bacteria</taxon>
        <taxon>Pseudomonadati</taxon>
        <taxon>Pseudomonadota</taxon>
        <taxon>Gammaproteobacteria</taxon>
        <taxon>Vibrionales</taxon>
        <taxon>Vibrionaceae</taxon>
        <taxon>Enterovibrio</taxon>
    </lineage>
</organism>
<dbReference type="GO" id="GO:0005886">
    <property type="term" value="C:plasma membrane"/>
    <property type="evidence" value="ECO:0007669"/>
    <property type="project" value="TreeGrafter"/>
</dbReference>
<dbReference type="Pfam" id="PF01553">
    <property type="entry name" value="Acyltransferase"/>
    <property type="match status" value="1"/>
</dbReference>
<evidence type="ECO:0000256" key="1">
    <source>
        <dbReference type="SAM" id="Phobius"/>
    </source>
</evidence>
<keyword evidence="1" id="KW-0812">Transmembrane</keyword>
<comment type="caution">
    <text evidence="3">The sequence shown here is derived from an EMBL/GenBank/DDBJ whole genome shotgun (WGS) entry which is preliminary data.</text>
</comment>
<dbReference type="CDD" id="cd07990">
    <property type="entry name" value="LPLAT_LCLAT1-like"/>
    <property type="match status" value="1"/>
</dbReference>
<dbReference type="PANTHER" id="PTHR10983:SF15">
    <property type="entry name" value="ACYLTRANSFERASE YIHG-RELATED"/>
    <property type="match status" value="1"/>
</dbReference>
<accession>A0A2N7LF10</accession>
<keyword evidence="1" id="KW-1133">Transmembrane helix</keyword>
<keyword evidence="3" id="KW-0808">Transferase</keyword>
<dbReference type="EMBL" id="MDAL01000009">
    <property type="protein sequence ID" value="PMN94000.1"/>
    <property type="molecule type" value="Genomic_DNA"/>
</dbReference>
<feature type="domain" description="Phospholipid/glycerol acyltransferase" evidence="2">
    <location>
        <begin position="87"/>
        <end position="229"/>
    </location>
</feature>
<keyword evidence="1" id="KW-0472">Membrane</keyword>
<reference evidence="4" key="1">
    <citation type="submission" date="2016-07" db="EMBL/GenBank/DDBJ databases">
        <title>Nontailed viruses are major unrecognized killers of bacteria in the ocean.</title>
        <authorList>
            <person name="Kauffman K."/>
            <person name="Hussain F."/>
            <person name="Yang J."/>
            <person name="Arevalo P."/>
            <person name="Brown J."/>
            <person name="Cutler M."/>
            <person name="Kelly L."/>
            <person name="Polz M.F."/>
        </authorList>
    </citation>
    <scope>NUCLEOTIDE SEQUENCE [LARGE SCALE GENOMIC DNA]</scope>
    <source>
        <strain evidence="4">10N.261.45.A10</strain>
    </source>
</reference>
<dbReference type="Proteomes" id="UP000235387">
    <property type="component" value="Unassembled WGS sequence"/>
</dbReference>
<gene>
    <name evidence="3" type="ORF">BCT23_10805</name>
</gene>
<feature type="transmembrane region" description="Helical" evidence="1">
    <location>
        <begin position="6"/>
        <end position="33"/>
    </location>
</feature>